<dbReference type="HOGENOM" id="CLU_043017_1_0_4"/>
<dbReference type="eggNOG" id="COG4963">
    <property type="taxonomic scope" value="Bacteria"/>
</dbReference>
<protein>
    <submittedName>
        <fullName evidence="3">Pilus assembly protein</fullName>
    </submittedName>
</protein>
<dbReference type="SUPFAM" id="SSF52172">
    <property type="entry name" value="CheY-like"/>
    <property type="match status" value="1"/>
</dbReference>
<dbReference type="AlphaFoldDB" id="Q1LH49"/>
<dbReference type="Proteomes" id="UP000002429">
    <property type="component" value="Plasmid megaplasmid"/>
</dbReference>
<dbReference type="InterPro" id="IPR027417">
    <property type="entry name" value="P-loop_NTPase"/>
</dbReference>
<keyword evidence="4" id="KW-1185">Reference proteome</keyword>
<dbReference type="EMBL" id="CP000353">
    <property type="protein sequence ID" value="ABF10527.1"/>
    <property type="molecule type" value="Genomic_DNA"/>
</dbReference>
<accession>Q1LH49</accession>
<gene>
    <name evidence="3" type="primary">cpaE2</name>
    <name evidence="3" type="ordered locus">Rmet_3655</name>
</gene>
<keyword evidence="1" id="KW-0597">Phosphoprotein</keyword>
<evidence type="ECO:0000256" key="1">
    <source>
        <dbReference type="PROSITE-ProRule" id="PRU00169"/>
    </source>
</evidence>
<evidence type="ECO:0000313" key="3">
    <source>
        <dbReference type="EMBL" id="ABF10527.1"/>
    </source>
</evidence>
<keyword evidence="3" id="KW-0614">Plasmid</keyword>
<dbReference type="Gene3D" id="3.40.50.300">
    <property type="entry name" value="P-loop containing nucleotide triphosphate hydrolases"/>
    <property type="match status" value="1"/>
</dbReference>
<dbReference type="KEGG" id="rme:Rmet_3655"/>
<dbReference type="InterPro" id="IPR050625">
    <property type="entry name" value="ParA/MinD_ATPase"/>
</dbReference>
<evidence type="ECO:0000259" key="2">
    <source>
        <dbReference type="PROSITE" id="PS50110"/>
    </source>
</evidence>
<name>Q1LH49_CUPMC</name>
<dbReference type="PROSITE" id="PS50110">
    <property type="entry name" value="RESPONSE_REGULATORY"/>
    <property type="match status" value="1"/>
</dbReference>
<sequence>MERNTSVDHFLLNTTREDVRHWLGHALGAVGTLVADADSQDSFVEKIGTLRPGLVLLDFTQSRAIDSARLAEQIARLFPQLPLVAVGHAGEPEALLAALRAGVRDFIDLGGAPDHAASVARQLMVPRVQVRPVAATRRDGKIVALLGARPGVGVTSLAVNLAAAVRRGAQAEVLLLDLGLPARDGALYSNVSPEFHFVEAVRNLRRFDQVFVDTAIVRHTNGMSVLPLPASLAEMRDISFSEAMALLDRLREFFDLQVVDLGGFSNAEFMAQIVKAADTVVLVAEQSVGAIVSAAELLQELKKREVERDDLHLLVSRFDAELGVDAEQIADRIGVASVGVLPERRAALLQAGNRGVVLADQSPADPYVRAIGALLERLGFREGQVPERSVLARIKEKLPQVLRPVRAARVGN</sequence>
<dbReference type="Pfam" id="PF16968">
    <property type="entry name" value="TadZ_N"/>
    <property type="match status" value="1"/>
</dbReference>
<feature type="modified residue" description="4-aspartylphosphate" evidence="1">
    <location>
        <position position="58"/>
    </location>
</feature>
<reference evidence="4" key="1">
    <citation type="journal article" date="2010" name="PLoS ONE">
        <title>The complete genome sequence of Cupriavidus metallidurans strain CH34, a master survivalist in harsh and anthropogenic environments.</title>
        <authorList>
            <person name="Janssen P.J."/>
            <person name="Van Houdt R."/>
            <person name="Moors H."/>
            <person name="Monsieurs P."/>
            <person name="Morin N."/>
            <person name="Michaux A."/>
            <person name="Benotmane M.A."/>
            <person name="Leys N."/>
            <person name="Vallaeys T."/>
            <person name="Lapidus A."/>
            <person name="Monchy S."/>
            <person name="Medigue C."/>
            <person name="Taghavi S."/>
            <person name="McCorkle S."/>
            <person name="Dunn J."/>
            <person name="van der Lelie D."/>
            <person name="Mergeay M."/>
        </authorList>
    </citation>
    <scope>NUCLEOTIDE SEQUENCE [LARGE SCALE GENOMIC DNA]</scope>
    <source>
        <strain evidence="4">ATCC 43123 / DSM 2839 / NBRC 102507 / CH34</strain>
    </source>
</reference>
<dbReference type="Gene3D" id="3.40.50.2300">
    <property type="match status" value="1"/>
</dbReference>
<dbReference type="InterPro" id="IPR001789">
    <property type="entry name" value="Sig_transdc_resp-reg_receiver"/>
</dbReference>
<geneLocation type="plasmid" evidence="3 4">
    <name>megaplasmid</name>
</geneLocation>
<proteinExistence type="predicted"/>
<dbReference type="SUPFAM" id="SSF52540">
    <property type="entry name" value="P-loop containing nucleoside triphosphate hydrolases"/>
    <property type="match status" value="1"/>
</dbReference>
<dbReference type="RefSeq" id="WP_011518182.1">
    <property type="nucleotide sequence ID" value="NC_007974.2"/>
</dbReference>
<evidence type="ECO:0000313" key="4">
    <source>
        <dbReference type="Proteomes" id="UP000002429"/>
    </source>
</evidence>
<dbReference type="GO" id="GO:0016887">
    <property type="term" value="F:ATP hydrolysis activity"/>
    <property type="evidence" value="ECO:0007669"/>
    <property type="project" value="TreeGrafter"/>
</dbReference>
<dbReference type="GO" id="GO:0005829">
    <property type="term" value="C:cytosol"/>
    <property type="evidence" value="ECO:0007669"/>
    <property type="project" value="TreeGrafter"/>
</dbReference>
<dbReference type="InterPro" id="IPR031580">
    <property type="entry name" value="TadZ_N"/>
</dbReference>
<dbReference type="GO" id="GO:0051782">
    <property type="term" value="P:negative regulation of cell division"/>
    <property type="evidence" value="ECO:0007669"/>
    <property type="project" value="TreeGrafter"/>
</dbReference>
<feature type="domain" description="Response regulatory" evidence="2">
    <location>
        <begin position="9"/>
        <end position="124"/>
    </location>
</feature>
<dbReference type="GO" id="GO:0009898">
    <property type="term" value="C:cytoplasmic side of plasma membrane"/>
    <property type="evidence" value="ECO:0007669"/>
    <property type="project" value="TreeGrafter"/>
</dbReference>
<dbReference type="InterPro" id="IPR011006">
    <property type="entry name" value="CheY-like_superfamily"/>
</dbReference>
<dbReference type="PANTHER" id="PTHR43384">
    <property type="entry name" value="SEPTUM SITE-DETERMINING PROTEIN MIND HOMOLOG, CHLOROPLASTIC-RELATED"/>
    <property type="match status" value="1"/>
</dbReference>
<dbReference type="GO" id="GO:0000160">
    <property type="term" value="P:phosphorelay signal transduction system"/>
    <property type="evidence" value="ECO:0007669"/>
    <property type="project" value="InterPro"/>
</dbReference>
<dbReference type="PANTHER" id="PTHR43384:SF13">
    <property type="entry name" value="SLR0110 PROTEIN"/>
    <property type="match status" value="1"/>
</dbReference>
<dbReference type="GO" id="GO:0005524">
    <property type="term" value="F:ATP binding"/>
    <property type="evidence" value="ECO:0007669"/>
    <property type="project" value="TreeGrafter"/>
</dbReference>
<organism evidence="3 4">
    <name type="scientific">Cupriavidus metallidurans (strain ATCC 43123 / DSM 2839 / NBRC 102507 / CH34)</name>
    <name type="common">Ralstonia metallidurans</name>
    <dbReference type="NCBI Taxonomy" id="266264"/>
    <lineage>
        <taxon>Bacteria</taxon>
        <taxon>Pseudomonadati</taxon>
        <taxon>Pseudomonadota</taxon>
        <taxon>Betaproteobacteria</taxon>
        <taxon>Burkholderiales</taxon>
        <taxon>Burkholderiaceae</taxon>
        <taxon>Cupriavidus</taxon>
    </lineage>
</organism>